<dbReference type="Proteomes" id="UP000664534">
    <property type="component" value="Unassembled WGS sequence"/>
</dbReference>
<name>A0A8H3G039_9LECA</name>
<evidence type="ECO:0000313" key="1">
    <source>
        <dbReference type="EMBL" id="CAF9935486.1"/>
    </source>
</evidence>
<evidence type="ECO:0008006" key="3">
    <source>
        <dbReference type="Google" id="ProtNLM"/>
    </source>
</evidence>
<accession>A0A8H3G039</accession>
<dbReference type="PANTHER" id="PTHR38048:SF2">
    <property type="entry name" value="HEMERYTHRIN-LIKE DOMAIN-CONTAINING PROTEIN"/>
    <property type="match status" value="1"/>
</dbReference>
<dbReference type="EMBL" id="CAJPDT010000084">
    <property type="protein sequence ID" value="CAF9935486.1"/>
    <property type="molecule type" value="Genomic_DNA"/>
</dbReference>
<dbReference type="PANTHER" id="PTHR38048">
    <property type="entry name" value="EXPRESSED PROTEIN"/>
    <property type="match status" value="1"/>
</dbReference>
<keyword evidence="2" id="KW-1185">Reference proteome</keyword>
<dbReference type="InterPro" id="IPR053206">
    <property type="entry name" value="Dimeric_xanthone_biosynth"/>
</dbReference>
<comment type="caution">
    <text evidence="1">The sequence shown here is derived from an EMBL/GenBank/DDBJ whole genome shotgun (WGS) entry which is preliminary data.</text>
</comment>
<gene>
    <name evidence="1" type="ORF">IMSHALPRED_010244</name>
</gene>
<organism evidence="1 2">
    <name type="scientific">Imshaugia aleurites</name>
    <dbReference type="NCBI Taxonomy" id="172621"/>
    <lineage>
        <taxon>Eukaryota</taxon>
        <taxon>Fungi</taxon>
        <taxon>Dikarya</taxon>
        <taxon>Ascomycota</taxon>
        <taxon>Pezizomycotina</taxon>
        <taxon>Lecanoromycetes</taxon>
        <taxon>OSLEUM clade</taxon>
        <taxon>Lecanoromycetidae</taxon>
        <taxon>Lecanorales</taxon>
        <taxon>Lecanorineae</taxon>
        <taxon>Parmeliaceae</taxon>
        <taxon>Imshaugia</taxon>
    </lineage>
</organism>
<dbReference type="AlphaFoldDB" id="A0A8H3G039"/>
<dbReference type="OrthoDB" id="58416at2759"/>
<reference evidence="1" key="1">
    <citation type="submission" date="2021-03" db="EMBL/GenBank/DDBJ databases">
        <authorList>
            <person name="Tagirdzhanova G."/>
        </authorList>
    </citation>
    <scope>NUCLEOTIDE SEQUENCE</scope>
</reference>
<sequence>MASDIFPNRNKPLPLLTTPAYATGKDDPFTIYASRITLSHNAFIRGFNSINQHARNLKPSDHKDFIDYCIAWVTCFGEDHFREEIRLFSALEEASGQRRIFDHVLDLHTIYHRDLQTLKNYLLTFEHFRNPATDFSPSHLLALNDKIALPLHAHLASVPPSILALSRFSTPEHPFDPLAIDRAVELSDDKKTTTYIFNVLPVWLLNVESEQFENGRWKEWFAGIED</sequence>
<proteinExistence type="predicted"/>
<protein>
    <recommendedName>
        <fullName evidence="3">Hemerythrin-like domain-containing protein</fullName>
    </recommendedName>
</protein>
<evidence type="ECO:0000313" key="2">
    <source>
        <dbReference type="Proteomes" id="UP000664534"/>
    </source>
</evidence>